<evidence type="ECO:0000313" key="8">
    <source>
        <dbReference type="EMBL" id="EOB03299.1"/>
    </source>
</evidence>
<comment type="similarity">
    <text evidence="2">Belongs to the ubiquitin family. SUMO subfamily.</text>
</comment>
<dbReference type="Proteomes" id="UP000296049">
    <property type="component" value="Unassembled WGS sequence"/>
</dbReference>
<proteinExistence type="inferred from homology"/>
<protein>
    <submittedName>
        <fullName evidence="8">Small ubiquitin-related modifier 1</fullName>
    </submittedName>
</protein>
<dbReference type="Pfam" id="PF11976">
    <property type="entry name" value="Rad60-SLD"/>
    <property type="match status" value="1"/>
</dbReference>
<gene>
    <name evidence="8" type="ORF">Anapl_00683</name>
</gene>
<dbReference type="PANTHER" id="PTHR10562">
    <property type="entry name" value="SMALL UBIQUITIN-RELATED MODIFIER"/>
    <property type="match status" value="1"/>
</dbReference>
<evidence type="ECO:0000259" key="7">
    <source>
        <dbReference type="PROSITE" id="PS50053"/>
    </source>
</evidence>
<reference evidence="9" key="1">
    <citation type="journal article" date="2013" name="Nat. Genet.">
        <title>The duck genome and transcriptome provide insight into an avian influenza virus reservoir species.</title>
        <authorList>
            <person name="Huang Y."/>
            <person name="Li Y."/>
            <person name="Burt D.W."/>
            <person name="Chen H."/>
            <person name="Zhang Y."/>
            <person name="Qian W."/>
            <person name="Kim H."/>
            <person name="Gan S."/>
            <person name="Zhao Y."/>
            <person name="Li J."/>
            <person name="Yi K."/>
            <person name="Feng H."/>
            <person name="Zhu P."/>
            <person name="Li B."/>
            <person name="Liu Q."/>
            <person name="Fairley S."/>
            <person name="Magor K.E."/>
            <person name="Du Z."/>
            <person name="Hu X."/>
            <person name="Goodman L."/>
            <person name="Tafer H."/>
            <person name="Vignal A."/>
            <person name="Lee T."/>
            <person name="Kim K.W."/>
            <person name="Sheng Z."/>
            <person name="An Y."/>
            <person name="Searle S."/>
            <person name="Herrero J."/>
            <person name="Groenen M.A."/>
            <person name="Crooijmans R.P."/>
            <person name="Faraut T."/>
            <person name="Cai Q."/>
            <person name="Webster R.G."/>
            <person name="Aldridge J.R."/>
            <person name="Warren W.C."/>
            <person name="Bartschat S."/>
            <person name="Kehr S."/>
            <person name="Marz M."/>
            <person name="Stadler P.F."/>
            <person name="Smith J."/>
            <person name="Kraus R.H."/>
            <person name="Zhao Y."/>
            <person name="Ren L."/>
            <person name="Fei J."/>
            <person name="Morisson M."/>
            <person name="Kaiser P."/>
            <person name="Griffin D.K."/>
            <person name="Rao M."/>
            <person name="Pitel F."/>
            <person name="Wang J."/>
            <person name="Li N."/>
        </authorList>
    </citation>
    <scope>NUCLEOTIDE SEQUENCE [LARGE SCALE GENOMIC DNA]</scope>
</reference>
<dbReference type="CDD" id="cd16114">
    <property type="entry name" value="Ubl_SUMO1"/>
    <property type="match status" value="1"/>
</dbReference>
<feature type="transmembrane region" description="Helical" evidence="6">
    <location>
        <begin position="97"/>
        <end position="116"/>
    </location>
</feature>
<organism evidence="8 9">
    <name type="scientific">Anas platyrhynchos</name>
    <name type="common">Mallard</name>
    <name type="synonym">Anas boschas</name>
    <dbReference type="NCBI Taxonomy" id="8839"/>
    <lineage>
        <taxon>Eukaryota</taxon>
        <taxon>Metazoa</taxon>
        <taxon>Chordata</taxon>
        <taxon>Craniata</taxon>
        <taxon>Vertebrata</taxon>
        <taxon>Euteleostomi</taxon>
        <taxon>Archelosauria</taxon>
        <taxon>Archosauria</taxon>
        <taxon>Dinosauria</taxon>
        <taxon>Saurischia</taxon>
        <taxon>Theropoda</taxon>
        <taxon>Coelurosauria</taxon>
        <taxon>Aves</taxon>
        <taxon>Neognathae</taxon>
        <taxon>Galloanserae</taxon>
        <taxon>Anseriformes</taxon>
        <taxon>Anatidae</taxon>
        <taxon>Anatinae</taxon>
        <taxon>Anas</taxon>
    </lineage>
</organism>
<dbReference type="InterPro" id="IPR029071">
    <property type="entry name" value="Ubiquitin-like_domsf"/>
</dbReference>
<name>R0LC89_ANAPL</name>
<evidence type="ECO:0000256" key="5">
    <source>
        <dbReference type="ARBA" id="ARBA00023242"/>
    </source>
</evidence>
<evidence type="ECO:0000256" key="6">
    <source>
        <dbReference type="SAM" id="Phobius"/>
    </source>
</evidence>
<dbReference type="InterPro" id="IPR000626">
    <property type="entry name" value="Ubiquitin-like_dom"/>
</dbReference>
<keyword evidence="5" id="KW-0539">Nucleus</keyword>
<sequence length="140" mass="15933">QEAKPSAEDLGDKKEGEYIKLKVIGQDSSEIHFKVKMTTHLKKLKESYCQRQGVPMNSLRFLFEGQRITDNHTPKEVSFCLESVAYTKFTGETKHKIGYSICSASLFITIVLFFLFSQLGMEEEDVIEVYQEQTGGHSTV</sequence>
<dbReference type="FunFam" id="3.10.20.90:FF:000239">
    <property type="entry name" value="Small ubiquitin-related modifier 1"/>
    <property type="match status" value="1"/>
</dbReference>
<keyword evidence="6" id="KW-0472">Membrane</keyword>
<evidence type="ECO:0000313" key="9">
    <source>
        <dbReference type="Proteomes" id="UP000296049"/>
    </source>
</evidence>
<dbReference type="SMART" id="SM00213">
    <property type="entry name" value="UBQ"/>
    <property type="match status" value="1"/>
</dbReference>
<accession>R0LC89</accession>
<comment type="subcellular location">
    <subcellularLocation>
        <location evidence="1">Nucleus</location>
    </subcellularLocation>
</comment>
<dbReference type="SUPFAM" id="SSF54236">
    <property type="entry name" value="Ubiquitin-like"/>
    <property type="match status" value="1"/>
</dbReference>
<dbReference type="AlphaFoldDB" id="R0LC89"/>
<evidence type="ECO:0000256" key="1">
    <source>
        <dbReference type="ARBA" id="ARBA00004123"/>
    </source>
</evidence>
<evidence type="ECO:0000256" key="3">
    <source>
        <dbReference type="ARBA" id="ARBA00022499"/>
    </source>
</evidence>
<evidence type="ECO:0000256" key="2">
    <source>
        <dbReference type="ARBA" id="ARBA00009185"/>
    </source>
</evidence>
<keyword evidence="6" id="KW-1133">Transmembrane helix</keyword>
<feature type="non-terminal residue" evidence="8">
    <location>
        <position position="140"/>
    </location>
</feature>
<keyword evidence="9" id="KW-1185">Reference proteome</keyword>
<dbReference type="PROSITE" id="PS50053">
    <property type="entry name" value="UBIQUITIN_2"/>
    <property type="match status" value="1"/>
</dbReference>
<feature type="non-terminal residue" evidence="8">
    <location>
        <position position="1"/>
    </location>
</feature>
<keyword evidence="4" id="KW-0833">Ubl conjugation pathway</keyword>
<feature type="domain" description="Ubiquitin-like" evidence="7">
    <location>
        <begin position="17"/>
        <end position="79"/>
    </location>
</feature>
<keyword evidence="6" id="KW-0812">Transmembrane</keyword>
<keyword evidence="3" id="KW-1017">Isopeptide bond</keyword>
<dbReference type="GO" id="GO:0005634">
    <property type="term" value="C:nucleus"/>
    <property type="evidence" value="ECO:0007669"/>
    <property type="project" value="UniProtKB-SubCell"/>
</dbReference>
<evidence type="ECO:0000256" key="4">
    <source>
        <dbReference type="ARBA" id="ARBA00022786"/>
    </source>
</evidence>
<dbReference type="InterPro" id="IPR022617">
    <property type="entry name" value="Rad60/SUMO-like_dom"/>
</dbReference>
<dbReference type="InterPro" id="IPR046332">
    <property type="entry name" value="SUMO1_Ubl"/>
</dbReference>
<dbReference type="EMBL" id="KB742873">
    <property type="protein sequence ID" value="EOB03299.1"/>
    <property type="molecule type" value="Genomic_DNA"/>
</dbReference>
<dbReference type="Gene3D" id="3.10.20.90">
    <property type="entry name" value="Phosphatidylinositol 3-kinase Catalytic Subunit, Chain A, domain 1"/>
    <property type="match status" value="1"/>
</dbReference>